<comment type="caution">
    <text evidence="6">The sequence shown here is derived from an EMBL/GenBank/DDBJ whole genome shotgun (WGS) entry which is preliminary data.</text>
</comment>
<evidence type="ECO:0000256" key="1">
    <source>
        <dbReference type="ARBA" id="ARBA00010229"/>
    </source>
</evidence>
<proteinExistence type="inferred from homology"/>
<feature type="domain" description="Lebercilin" evidence="5">
    <location>
        <begin position="81"/>
        <end position="287"/>
    </location>
</feature>
<feature type="compositionally biased region" description="Polar residues" evidence="4">
    <location>
        <begin position="763"/>
        <end position="781"/>
    </location>
</feature>
<dbReference type="Pfam" id="PF15619">
    <property type="entry name" value="Lebercilin"/>
    <property type="match status" value="1"/>
</dbReference>
<reference evidence="6 7" key="1">
    <citation type="journal article" date="2024" name="Ann. Entomol. Soc. Am.">
        <title>Genomic analyses of the southern and eastern yellowjacket wasps (Hymenoptera: Vespidae) reveal evolutionary signatures of social life.</title>
        <authorList>
            <person name="Catto M.A."/>
            <person name="Caine P.B."/>
            <person name="Orr S.E."/>
            <person name="Hunt B.G."/>
            <person name="Goodisman M.A.D."/>
        </authorList>
    </citation>
    <scope>NUCLEOTIDE SEQUENCE [LARGE SCALE GENOMIC DNA]</scope>
    <source>
        <strain evidence="6">233</strain>
        <tissue evidence="6">Head and thorax</tissue>
    </source>
</reference>
<keyword evidence="2 3" id="KW-0175">Coiled coil</keyword>
<accession>A0ABD2BN69</accession>
<evidence type="ECO:0000256" key="3">
    <source>
        <dbReference type="SAM" id="Coils"/>
    </source>
</evidence>
<feature type="coiled-coil region" evidence="3">
    <location>
        <begin position="171"/>
        <end position="287"/>
    </location>
</feature>
<feature type="coiled-coil region" evidence="3">
    <location>
        <begin position="92"/>
        <end position="145"/>
    </location>
</feature>
<feature type="region of interest" description="Disordered" evidence="4">
    <location>
        <begin position="759"/>
        <end position="782"/>
    </location>
</feature>
<keyword evidence="7" id="KW-1185">Reference proteome</keyword>
<sequence>MQTEVPTLPVVHLNVHENVDRKQNSNINNIEENKSYSLCRSTCPSSNKKCLHPLLGESYKTSMRVCSTTISAKPTNKNTLAQRVVSAKMLRIKQLQNQLADAHYHLNKINNQHNKYNFTFIFEELANENRLLRALQKRQDSALRRYEGTTAELPKIINSHHEELRILQIKHKKLKALHKNTSDLLKEKENELYSLQTQNKHLLQLSKDRNLAEREKLQMQVSELNNELTRQQGNIQLLERKLALESKSLKHQLFVEISKHKQTQKNLQEALEKVKDLEHLIGNKTRKQLLIDKKNAIFVTQSLTNLRNISTAINTTNKYKKYNNGQNNNLPTLTTSQLNNDMINNTISNTNASQQTDLSCPETMTSSRETHKLYFQKMSQGMISSLFDDLTPKFKDPKLKLNKNVQIASHNENDIASQMESGDKCTIDGNLYEIPKEQHMDNFSDYSNSEHENDEHKNRNYHLMNTVKNSQDLHTRMINSTDHDLTSYIAESKENEPNTQVFSKKILYNENFQKQATILNQQDYDYQYKFKTDQEEPTGDGFSVKFKNDKFDKTYSDSCSEDFSTNDMTNDIDSKFSKSKQRIDNSEVDLLQSKSIYEYQSDSHKNEENPSIQSIVNDLEYNLSHMHIQNKKNHLINDHENLIDLKLDTQHTYDENEITSMSFLQDESQGIEKYSIVNFELDQEIKHSEIDKDCPLIYDNISYSIDKVKDELQQNNYDDQHTSTNSTMEGQKTISNGIKMEFTEEVNDDVNAVLQMDKKKKSLSNSHTANNSGKSYNNTNKSDYKAVNKSKSINYNKEKLLATMKAIDNNEDIDFFIDRHFPKRNSLTRFQITENLFRGLPAHSKKNCSIINDVFDNGNMDNKISLT</sequence>
<evidence type="ECO:0000256" key="2">
    <source>
        <dbReference type="ARBA" id="ARBA00023054"/>
    </source>
</evidence>
<dbReference type="PANTHER" id="PTHR16650:SF6">
    <property type="entry name" value="GH21622P"/>
    <property type="match status" value="1"/>
</dbReference>
<dbReference type="AlphaFoldDB" id="A0ABD2BN69"/>
<evidence type="ECO:0000256" key="4">
    <source>
        <dbReference type="SAM" id="MobiDB-lite"/>
    </source>
</evidence>
<comment type="similarity">
    <text evidence="1">Belongs to the LCA5 family.</text>
</comment>
<evidence type="ECO:0000259" key="5">
    <source>
        <dbReference type="Pfam" id="PF15619"/>
    </source>
</evidence>
<dbReference type="InterPro" id="IPR028933">
    <property type="entry name" value="Lebercilin_dom"/>
</dbReference>
<evidence type="ECO:0000313" key="7">
    <source>
        <dbReference type="Proteomes" id="UP001607302"/>
    </source>
</evidence>
<name>A0ABD2BN69_VESSQ</name>
<protein>
    <submittedName>
        <fullName evidence="6">Leucine-rich repeat-containing protein isoform X2</fullName>
    </submittedName>
</protein>
<dbReference type="EMBL" id="JAUDFV010000074">
    <property type="protein sequence ID" value="KAL2734100.1"/>
    <property type="molecule type" value="Genomic_DNA"/>
</dbReference>
<dbReference type="InterPro" id="IPR026188">
    <property type="entry name" value="Lebercilin-like"/>
</dbReference>
<organism evidence="6 7">
    <name type="scientific">Vespula squamosa</name>
    <name type="common">Southern yellow jacket</name>
    <name type="synonym">Wasp</name>
    <dbReference type="NCBI Taxonomy" id="30214"/>
    <lineage>
        <taxon>Eukaryota</taxon>
        <taxon>Metazoa</taxon>
        <taxon>Ecdysozoa</taxon>
        <taxon>Arthropoda</taxon>
        <taxon>Hexapoda</taxon>
        <taxon>Insecta</taxon>
        <taxon>Pterygota</taxon>
        <taxon>Neoptera</taxon>
        <taxon>Endopterygota</taxon>
        <taxon>Hymenoptera</taxon>
        <taxon>Apocrita</taxon>
        <taxon>Aculeata</taxon>
        <taxon>Vespoidea</taxon>
        <taxon>Vespidae</taxon>
        <taxon>Vespinae</taxon>
        <taxon>Vespula</taxon>
    </lineage>
</organism>
<evidence type="ECO:0000313" key="6">
    <source>
        <dbReference type="EMBL" id="KAL2734100.1"/>
    </source>
</evidence>
<dbReference type="PANTHER" id="PTHR16650">
    <property type="entry name" value="C21ORF13-RELATED"/>
    <property type="match status" value="1"/>
</dbReference>
<gene>
    <name evidence="6" type="ORF">V1478_003798</name>
</gene>
<dbReference type="Proteomes" id="UP001607302">
    <property type="component" value="Unassembled WGS sequence"/>
</dbReference>